<dbReference type="RefSeq" id="WP_047251855.1">
    <property type="nucleotide sequence ID" value="NZ_CP011367.1"/>
</dbReference>
<dbReference type="Pfam" id="PF00213">
    <property type="entry name" value="OSCP"/>
    <property type="match status" value="1"/>
</dbReference>
<sequence length="178" mass="19022">MSDLISVARPYARAAFERAREAKDLAGWAEQLELLAAIARDSQMHSLLSNPRVPRPDRAQLVLDVAGDKVGPEAGNLVRLLAENGRLPALPAVSDAFAELKAAAEHRVHADVTAFRKLTQAQEKEIHDALAKGLGCEVDLEHSVDSALLGGAIIRAGDLVIDGSVRGQLNRLAANLSR</sequence>
<dbReference type="GO" id="GO:0045259">
    <property type="term" value="C:proton-transporting ATP synthase complex"/>
    <property type="evidence" value="ECO:0007669"/>
    <property type="project" value="UniProtKB-KW"/>
</dbReference>
<evidence type="ECO:0000256" key="3">
    <source>
        <dbReference type="ARBA" id="ARBA00022781"/>
    </source>
</evidence>
<gene>
    <name evidence="8" type="primary">atpH</name>
    <name evidence="9" type="ORF">TVD_13570</name>
</gene>
<evidence type="ECO:0000256" key="4">
    <source>
        <dbReference type="ARBA" id="ARBA00023065"/>
    </source>
</evidence>
<keyword evidence="5 8" id="KW-0472">Membrane</keyword>
<evidence type="ECO:0000256" key="6">
    <source>
        <dbReference type="ARBA" id="ARBA00023196"/>
    </source>
</evidence>
<dbReference type="NCBIfam" id="TIGR01145">
    <property type="entry name" value="ATP_synt_delta"/>
    <property type="match status" value="1"/>
</dbReference>
<keyword evidence="6 8" id="KW-0139">CF(1)</keyword>
<evidence type="ECO:0000313" key="9">
    <source>
        <dbReference type="EMBL" id="AKJ96327.1"/>
    </source>
</evidence>
<reference evidence="9 10" key="1">
    <citation type="submission" date="2015-04" db="EMBL/GenBank/DDBJ databases">
        <title>Complete Sequence for the Genome of the Thioalkalivibrio versutus D301.</title>
        <authorList>
            <person name="Mu T."/>
            <person name="Zhou J."/>
            <person name="Xu X."/>
        </authorList>
    </citation>
    <scope>NUCLEOTIDE SEQUENCE [LARGE SCALE GENOMIC DNA]</scope>
    <source>
        <strain evidence="9 10">D301</strain>
    </source>
</reference>
<dbReference type="PRINTS" id="PR00125">
    <property type="entry name" value="ATPASEDELTA"/>
</dbReference>
<keyword evidence="10" id="KW-1185">Reference proteome</keyword>
<dbReference type="SUPFAM" id="SSF47928">
    <property type="entry name" value="N-terminal domain of the delta subunit of the F1F0-ATP synthase"/>
    <property type="match status" value="1"/>
</dbReference>
<evidence type="ECO:0000256" key="7">
    <source>
        <dbReference type="ARBA" id="ARBA00023310"/>
    </source>
</evidence>
<accession>A0A0G3G9W9</accession>
<dbReference type="Gene3D" id="1.10.520.20">
    <property type="entry name" value="N-terminal domain of the delta subunit of the F1F0-ATP synthase"/>
    <property type="match status" value="1"/>
</dbReference>
<protein>
    <recommendedName>
        <fullName evidence="8">ATP synthase subunit delta</fullName>
    </recommendedName>
    <alternativeName>
        <fullName evidence="8">ATP synthase F(1) sector subunit delta</fullName>
    </alternativeName>
    <alternativeName>
        <fullName evidence="8">F-type ATPase subunit delta</fullName>
        <shortName evidence="8">F-ATPase subunit delta</shortName>
    </alternativeName>
</protein>
<comment type="similarity">
    <text evidence="8">Belongs to the ATPase delta chain family.</text>
</comment>
<dbReference type="InterPro" id="IPR020781">
    <property type="entry name" value="ATPase_OSCP/d_CS"/>
</dbReference>
<organism evidence="9 10">
    <name type="scientific">Thioalkalivibrio versutus</name>
    <dbReference type="NCBI Taxonomy" id="106634"/>
    <lineage>
        <taxon>Bacteria</taxon>
        <taxon>Pseudomonadati</taxon>
        <taxon>Pseudomonadota</taxon>
        <taxon>Gammaproteobacteria</taxon>
        <taxon>Chromatiales</taxon>
        <taxon>Ectothiorhodospiraceae</taxon>
        <taxon>Thioalkalivibrio</taxon>
    </lineage>
</organism>
<dbReference type="NCBIfam" id="NF004402">
    <property type="entry name" value="PRK05758.2-2"/>
    <property type="match status" value="1"/>
</dbReference>
<dbReference type="InterPro" id="IPR000711">
    <property type="entry name" value="ATPase_OSCP/dsu"/>
</dbReference>
<keyword evidence="3 8" id="KW-0375">Hydrogen ion transport</keyword>
<keyword evidence="2 8" id="KW-0813">Transport</keyword>
<evidence type="ECO:0000256" key="8">
    <source>
        <dbReference type="HAMAP-Rule" id="MF_01416"/>
    </source>
</evidence>
<dbReference type="PANTHER" id="PTHR11910">
    <property type="entry name" value="ATP SYNTHASE DELTA CHAIN"/>
    <property type="match status" value="1"/>
</dbReference>
<evidence type="ECO:0000313" key="10">
    <source>
        <dbReference type="Proteomes" id="UP000064201"/>
    </source>
</evidence>
<comment type="function">
    <text evidence="8">This protein is part of the stalk that links CF(0) to CF(1). It either transmits conformational changes from CF(0) to CF(1) or is implicated in proton conduction.</text>
</comment>
<evidence type="ECO:0000256" key="2">
    <source>
        <dbReference type="ARBA" id="ARBA00022448"/>
    </source>
</evidence>
<proteinExistence type="inferred from homology"/>
<dbReference type="EMBL" id="CP011367">
    <property type="protein sequence ID" value="AKJ96327.1"/>
    <property type="molecule type" value="Genomic_DNA"/>
</dbReference>
<keyword evidence="4 8" id="KW-0406">Ion transport</keyword>
<dbReference type="InterPro" id="IPR026015">
    <property type="entry name" value="ATP_synth_OSCP/delta_N_sf"/>
</dbReference>
<dbReference type="GO" id="GO:0046933">
    <property type="term" value="F:proton-transporting ATP synthase activity, rotational mechanism"/>
    <property type="evidence" value="ECO:0007669"/>
    <property type="project" value="UniProtKB-UniRule"/>
</dbReference>
<comment type="subcellular location">
    <subcellularLocation>
        <location evidence="8">Cell membrane</location>
        <topology evidence="8">Peripheral membrane protein</topology>
    </subcellularLocation>
    <subcellularLocation>
        <location evidence="1">Membrane</location>
    </subcellularLocation>
</comment>
<name>A0A0G3G9W9_9GAMM</name>
<dbReference type="PATRIC" id="fig|106634.4.peg.2768"/>
<evidence type="ECO:0000256" key="5">
    <source>
        <dbReference type="ARBA" id="ARBA00023136"/>
    </source>
</evidence>
<evidence type="ECO:0000256" key="1">
    <source>
        <dbReference type="ARBA" id="ARBA00004370"/>
    </source>
</evidence>
<comment type="function">
    <text evidence="8">F(1)F(0) ATP synthase produces ATP from ADP in the presence of a proton or sodium gradient. F-type ATPases consist of two structural domains, F(1) containing the extramembraneous catalytic core and F(0) containing the membrane proton channel, linked together by a central stalk and a peripheral stalk. During catalysis, ATP synthesis in the catalytic domain of F(1) is coupled via a rotary mechanism of the central stalk subunits to proton translocation.</text>
</comment>
<dbReference type="KEGG" id="tvr:TVD_13570"/>
<keyword evidence="7 8" id="KW-0066">ATP synthesis</keyword>
<dbReference type="HAMAP" id="MF_01416">
    <property type="entry name" value="ATP_synth_delta_bact"/>
    <property type="match status" value="1"/>
</dbReference>
<dbReference type="Proteomes" id="UP000064201">
    <property type="component" value="Chromosome"/>
</dbReference>
<dbReference type="GO" id="GO:0005886">
    <property type="term" value="C:plasma membrane"/>
    <property type="evidence" value="ECO:0007669"/>
    <property type="project" value="UniProtKB-SubCell"/>
</dbReference>
<dbReference type="STRING" id="106634.TVD_13570"/>
<dbReference type="PROSITE" id="PS00389">
    <property type="entry name" value="ATPASE_DELTA"/>
    <property type="match status" value="1"/>
</dbReference>
<keyword evidence="8" id="KW-1003">Cell membrane</keyword>
<dbReference type="AlphaFoldDB" id="A0A0G3G9W9"/>
<dbReference type="OrthoDB" id="9816221at2"/>